<proteinExistence type="predicted"/>
<evidence type="ECO:0000313" key="1">
    <source>
        <dbReference type="EMBL" id="TCT23809.1"/>
    </source>
</evidence>
<dbReference type="EMBL" id="SMAO01000001">
    <property type="protein sequence ID" value="TCT23809.1"/>
    <property type="molecule type" value="Genomic_DNA"/>
</dbReference>
<name>A0A4R3N9Z1_9GAMM</name>
<dbReference type="Gene3D" id="3.40.91.70">
    <property type="entry name" value="Type II restriction endonuclease, HindIII"/>
    <property type="match status" value="1"/>
</dbReference>
<dbReference type="OrthoDB" id="977705at2"/>
<dbReference type="Proteomes" id="UP000295717">
    <property type="component" value="Unassembled WGS sequence"/>
</dbReference>
<gene>
    <name evidence="1" type="ORF">EDC35_101122</name>
</gene>
<dbReference type="RefSeq" id="WP_132974912.1">
    <property type="nucleotide sequence ID" value="NZ_SMAO01000001.1"/>
</dbReference>
<sequence length="299" mass="33718">MKDEARQRRSYWVAELEKLSGSFGDDSVRMIAELQAEIARDGIDALADHLHFCGAMPERYGHDSSAEKLYAKYTDVLVSEVLNAIGLNSMVITARADAADVQARARLYSLVADAKSFRLSRTAKNQKDFKIQAMDSWRNGLDYAMVVCPIYQLPGKNSQIYQQAIVRNVCILSYTHLGALVALAREKSPAMAEQGLHRILDKVAQLHPSKNARDYWVGINETLISVLGKHKHLWKIEKQESLEGLELVKQEALSYLQFERHRLLGLSHQEVLKELLKSVGLDARIAQIERLQYGGLLET</sequence>
<dbReference type="AlphaFoldDB" id="A0A4R3N9Z1"/>
<dbReference type="InterPro" id="IPR019043">
    <property type="entry name" value="Restrct_endonuc_II_HindIII"/>
</dbReference>
<organism evidence="1 2">
    <name type="scientific">Thiobaca trueperi</name>
    <dbReference type="NCBI Taxonomy" id="127458"/>
    <lineage>
        <taxon>Bacteria</taxon>
        <taxon>Pseudomonadati</taxon>
        <taxon>Pseudomonadota</taxon>
        <taxon>Gammaproteobacteria</taxon>
        <taxon>Chromatiales</taxon>
        <taxon>Chromatiaceae</taxon>
        <taxon>Thiobaca</taxon>
    </lineage>
</organism>
<reference evidence="1 2" key="1">
    <citation type="submission" date="2019-03" db="EMBL/GenBank/DDBJ databases">
        <title>Genomic Encyclopedia of Type Strains, Phase IV (KMG-IV): sequencing the most valuable type-strain genomes for metagenomic binning, comparative biology and taxonomic classification.</title>
        <authorList>
            <person name="Goeker M."/>
        </authorList>
    </citation>
    <scope>NUCLEOTIDE SEQUENCE [LARGE SCALE GENOMIC DNA]</scope>
    <source>
        <strain evidence="1 2">DSM 13587</strain>
    </source>
</reference>
<accession>A0A4R3N9Z1</accession>
<protein>
    <submittedName>
        <fullName evidence="1">Type II restriction enzyme</fullName>
    </submittedName>
</protein>
<keyword evidence="2" id="KW-1185">Reference proteome</keyword>
<dbReference type="InterPro" id="IPR038373">
    <property type="entry name" value="Restrct_endonuc_II_HindIII_sf"/>
</dbReference>
<comment type="caution">
    <text evidence="1">The sequence shown here is derived from an EMBL/GenBank/DDBJ whole genome shotgun (WGS) entry which is preliminary data.</text>
</comment>
<dbReference type="Pfam" id="PF09518">
    <property type="entry name" value="RE_HindIII"/>
    <property type="match status" value="1"/>
</dbReference>
<evidence type="ECO:0000313" key="2">
    <source>
        <dbReference type="Proteomes" id="UP000295717"/>
    </source>
</evidence>